<dbReference type="RefSeq" id="WP_314003362.1">
    <property type="nucleotide sequence ID" value="NZ_JASJOT010000034.1"/>
</dbReference>
<name>A0ABT7CVE7_9BACT</name>
<dbReference type="Proteomes" id="UP001228581">
    <property type="component" value="Unassembled WGS sequence"/>
</dbReference>
<sequence length="115" mass="12966">MINSIQELKSVLKSKALTVKWTVRCDIGPDWIGGGRNVKLYLDNELLDDSEFHNMLIQSLITTLNIPLSTVDDVIDGNGDIKIINSNLVVRYSTQSYTPYDWPKQDKGEIILLSV</sequence>
<reference evidence="1 2" key="1">
    <citation type="submission" date="2023-05" db="EMBL/GenBank/DDBJ databases">
        <authorList>
            <person name="Zhang X."/>
        </authorList>
    </citation>
    <scope>NUCLEOTIDE SEQUENCE [LARGE SCALE GENOMIC DNA]</scope>
    <source>
        <strain evidence="1 2">DM2B3-1</strain>
    </source>
</reference>
<organism evidence="1 2">
    <name type="scientific">Xanthocytophaga flava</name>
    <dbReference type="NCBI Taxonomy" id="3048013"/>
    <lineage>
        <taxon>Bacteria</taxon>
        <taxon>Pseudomonadati</taxon>
        <taxon>Bacteroidota</taxon>
        <taxon>Cytophagia</taxon>
        <taxon>Cytophagales</taxon>
        <taxon>Rhodocytophagaceae</taxon>
        <taxon>Xanthocytophaga</taxon>
    </lineage>
</organism>
<evidence type="ECO:0000313" key="1">
    <source>
        <dbReference type="EMBL" id="MDJ1497636.1"/>
    </source>
</evidence>
<evidence type="ECO:0000313" key="2">
    <source>
        <dbReference type="Proteomes" id="UP001228581"/>
    </source>
</evidence>
<gene>
    <name evidence="1" type="ORF">QNI19_32150</name>
</gene>
<keyword evidence="2" id="KW-1185">Reference proteome</keyword>
<comment type="caution">
    <text evidence="1">The sequence shown here is derived from an EMBL/GenBank/DDBJ whole genome shotgun (WGS) entry which is preliminary data.</text>
</comment>
<dbReference type="EMBL" id="JASJOT010000034">
    <property type="protein sequence ID" value="MDJ1497636.1"/>
    <property type="molecule type" value="Genomic_DNA"/>
</dbReference>
<accession>A0ABT7CVE7</accession>
<protein>
    <submittedName>
        <fullName evidence="1">Uncharacterized protein</fullName>
    </submittedName>
</protein>
<proteinExistence type="predicted"/>